<keyword evidence="4" id="KW-0812">Transmembrane</keyword>
<keyword evidence="4" id="KW-0472">Membrane</keyword>
<dbReference type="EMBL" id="JAIZAY010000003">
    <property type="protein sequence ID" value="KAJ8045621.1"/>
    <property type="molecule type" value="Genomic_DNA"/>
</dbReference>
<comment type="caution">
    <text evidence="6">The sequence shown here is derived from an EMBL/GenBank/DDBJ whole genome shotgun (WGS) entry which is preliminary data.</text>
</comment>
<evidence type="ECO:0000256" key="4">
    <source>
        <dbReference type="SAM" id="Phobius"/>
    </source>
</evidence>
<evidence type="ECO:0000256" key="1">
    <source>
        <dbReference type="ARBA" id="ARBA00008655"/>
    </source>
</evidence>
<dbReference type="PANTHER" id="PTHR10983">
    <property type="entry name" value="1-ACYLGLYCEROL-3-PHOSPHATE ACYLTRANSFERASE-RELATED"/>
    <property type="match status" value="1"/>
</dbReference>
<dbReference type="OrthoDB" id="186786at2759"/>
<sequence length="325" mass="37723">MPAIFHNTPGAVLYFLIICVEAVTGSLFILFPLLPFMVLHPVLYRKCVDHLMMLALGLPLALLGWAMQMGNYIFLARKWEKDKPWMEYCFNYYKDLKYGGQYLLFPEAKLIDSVMDITVGYPDLIPTKFDPFSGLFPREVQFNMQRYQVSEFPEEAEKIEQWCIDRWAEKEKYLETFYTEKKSLAEIIGKARENKKPGRHHANNVLQNGKDSPFVDNVPSKQEQNGNSIKPAEEAGTALPSKFRQTLAHTLTKNLVGIYFFWGVFTVYAAVSLYYAPVIRFQCFIALVVFLLAYFVGGFDWYQLMSYNWLKRSKISPQLSLKKLK</sequence>
<evidence type="ECO:0000313" key="7">
    <source>
        <dbReference type="Proteomes" id="UP001152320"/>
    </source>
</evidence>
<feature type="transmembrane region" description="Helical" evidence="4">
    <location>
        <begin position="281"/>
        <end position="302"/>
    </location>
</feature>
<dbReference type="Proteomes" id="UP001152320">
    <property type="component" value="Chromosome 3"/>
</dbReference>
<keyword evidence="3 6" id="KW-0012">Acyltransferase</keyword>
<dbReference type="GO" id="GO:0036149">
    <property type="term" value="P:phosphatidylinositol acyl-chain remodeling"/>
    <property type="evidence" value="ECO:0007669"/>
    <property type="project" value="TreeGrafter"/>
</dbReference>
<comment type="similarity">
    <text evidence="1">Belongs to the 1-acyl-sn-glycerol-3-phosphate acyltransferase family.</text>
</comment>
<dbReference type="GO" id="GO:0005783">
    <property type="term" value="C:endoplasmic reticulum"/>
    <property type="evidence" value="ECO:0007669"/>
    <property type="project" value="TreeGrafter"/>
</dbReference>
<evidence type="ECO:0000256" key="2">
    <source>
        <dbReference type="ARBA" id="ARBA00022679"/>
    </source>
</evidence>
<evidence type="ECO:0000259" key="5">
    <source>
        <dbReference type="Pfam" id="PF16076"/>
    </source>
</evidence>
<organism evidence="6 7">
    <name type="scientific">Holothuria leucospilota</name>
    <name type="common">Black long sea cucumber</name>
    <name type="synonym">Mertensiothuria leucospilota</name>
    <dbReference type="NCBI Taxonomy" id="206669"/>
    <lineage>
        <taxon>Eukaryota</taxon>
        <taxon>Metazoa</taxon>
        <taxon>Echinodermata</taxon>
        <taxon>Eleutherozoa</taxon>
        <taxon>Echinozoa</taxon>
        <taxon>Holothuroidea</taxon>
        <taxon>Aspidochirotacea</taxon>
        <taxon>Aspidochirotida</taxon>
        <taxon>Holothuriidae</taxon>
        <taxon>Holothuria</taxon>
    </lineage>
</organism>
<protein>
    <submittedName>
        <fullName evidence="6">Lysocardiolipin acyltransferase 1</fullName>
    </submittedName>
</protein>
<accession>A0A9Q1CIK8</accession>
<proteinExistence type="inferred from homology"/>
<keyword evidence="4" id="KW-1133">Transmembrane helix</keyword>
<keyword evidence="7" id="KW-1185">Reference proteome</keyword>
<feature type="transmembrane region" description="Helical" evidence="4">
    <location>
        <begin position="12"/>
        <end position="31"/>
    </location>
</feature>
<feature type="transmembrane region" description="Helical" evidence="4">
    <location>
        <begin position="51"/>
        <end position="75"/>
    </location>
</feature>
<dbReference type="InterPro" id="IPR032098">
    <property type="entry name" value="Acyltransf_C"/>
</dbReference>
<reference evidence="6" key="1">
    <citation type="submission" date="2021-10" db="EMBL/GenBank/DDBJ databases">
        <title>Tropical sea cucumber genome reveals ecological adaptation and Cuvierian tubules defense mechanism.</title>
        <authorList>
            <person name="Chen T."/>
        </authorList>
    </citation>
    <scope>NUCLEOTIDE SEQUENCE</scope>
    <source>
        <strain evidence="6">Nanhai2018</strain>
        <tissue evidence="6">Muscle</tissue>
    </source>
</reference>
<feature type="domain" description="Acyltransferase C-terminal" evidence="5">
    <location>
        <begin position="132"/>
        <end position="182"/>
    </location>
</feature>
<feature type="transmembrane region" description="Helical" evidence="4">
    <location>
        <begin position="254"/>
        <end position="275"/>
    </location>
</feature>
<gene>
    <name evidence="6" type="ORF">HOLleu_08663</name>
</gene>
<keyword evidence="2" id="KW-0808">Transferase</keyword>
<dbReference type="Pfam" id="PF16076">
    <property type="entry name" value="Acyltransf_C"/>
    <property type="match status" value="1"/>
</dbReference>
<dbReference type="AlphaFoldDB" id="A0A9Q1CIK8"/>
<evidence type="ECO:0000256" key="3">
    <source>
        <dbReference type="ARBA" id="ARBA00023315"/>
    </source>
</evidence>
<name>A0A9Q1CIK8_HOLLE</name>
<dbReference type="GO" id="GO:0016746">
    <property type="term" value="F:acyltransferase activity"/>
    <property type="evidence" value="ECO:0007669"/>
    <property type="project" value="UniProtKB-KW"/>
</dbReference>
<evidence type="ECO:0000313" key="6">
    <source>
        <dbReference type="EMBL" id="KAJ8045621.1"/>
    </source>
</evidence>
<dbReference type="PANTHER" id="PTHR10983:SF16">
    <property type="entry name" value="LYSOCARDIOLIPIN ACYLTRANSFERASE 1"/>
    <property type="match status" value="1"/>
</dbReference>